<feature type="transmembrane region" description="Helical" evidence="1">
    <location>
        <begin position="268"/>
        <end position="287"/>
    </location>
</feature>
<feature type="transmembrane region" description="Helical" evidence="1">
    <location>
        <begin position="238"/>
        <end position="262"/>
    </location>
</feature>
<feature type="transmembrane region" description="Helical" evidence="1">
    <location>
        <begin position="78"/>
        <end position="95"/>
    </location>
</feature>
<evidence type="ECO:0000313" key="4">
    <source>
        <dbReference type="Proteomes" id="UP000193061"/>
    </source>
</evidence>
<feature type="transmembrane region" description="Helical" evidence="1">
    <location>
        <begin position="157"/>
        <end position="176"/>
    </location>
</feature>
<feature type="transmembrane region" description="Helical" evidence="1">
    <location>
        <begin position="214"/>
        <end position="231"/>
    </location>
</feature>
<dbReference type="InterPro" id="IPR000620">
    <property type="entry name" value="EamA_dom"/>
</dbReference>
<dbReference type="InterPro" id="IPR037185">
    <property type="entry name" value="EmrE-like"/>
</dbReference>
<dbReference type="PANTHER" id="PTHR22911:SF103">
    <property type="entry name" value="BLR2811 PROTEIN"/>
    <property type="match status" value="1"/>
</dbReference>
<dbReference type="Gene3D" id="1.10.3730.20">
    <property type="match status" value="1"/>
</dbReference>
<dbReference type="AlphaFoldDB" id="A0A1X6YC94"/>
<keyword evidence="1" id="KW-0812">Transmembrane</keyword>
<organism evidence="3 4">
    <name type="scientific">Roseovarius albus</name>
    <dbReference type="NCBI Taxonomy" id="1247867"/>
    <lineage>
        <taxon>Bacteria</taxon>
        <taxon>Pseudomonadati</taxon>
        <taxon>Pseudomonadota</taxon>
        <taxon>Alphaproteobacteria</taxon>
        <taxon>Rhodobacterales</taxon>
        <taxon>Roseobacteraceae</taxon>
        <taxon>Roseovarius</taxon>
    </lineage>
</organism>
<feature type="domain" description="EamA" evidence="2">
    <location>
        <begin position="17"/>
        <end position="144"/>
    </location>
</feature>
<dbReference type="PANTHER" id="PTHR22911">
    <property type="entry name" value="ACYL-MALONYL CONDENSING ENZYME-RELATED"/>
    <property type="match status" value="1"/>
</dbReference>
<sequence>MMTRGTTIWTTLSGVGLAILYSVLISGADGITKFIATSYAAPQLFALSGGIVAGLSLIGMMRRDGVRGLRTSCPDAMLIRSATTVMGTISFFYAFKLLPFADVFLFTAMIPLMAALISGPVLKESVRPQVWGALAMGLIGVFFLFPEGIYALSTGHLAATVAVICGTVSMVLSRYIGLREDNILAQVFYPNFALMMVMALALPFVYSPMSWHDFSWAVLYGICLFAARWVLVSALQKIPAYVVTPLLNVQFAWMVGIGFFIFGEHPAIGVYTGAAIVVGAGLWLIYLQLQLTEETAIIAAE</sequence>
<evidence type="ECO:0000313" key="3">
    <source>
        <dbReference type="EMBL" id="SLN16748.1"/>
    </source>
</evidence>
<proteinExistence type="predicted"/>
<dbReference type="SUPFAM" id="SSF103481">
    <property type="entry name" value="Multidrug resistance efflux transporter EmrE"/>
    <property type="match status" value="2"/>
</dbReference>
<gene>
    <name evidence="3" type="ORF">ROA7450_00467</name>
</gene>
<dbReference type="Pfam" id="PF00892">
    <property type="entry name" value="EamA"/>
    <property type="match status" value="1"/>
</dbReference>
<keyword evidence="1" id="KW-1133">Transmembrane helix</keyword>
<accession>A0A1X6YC94</accession>
<feature type="transmembrane region" description="Helical" evidence="1">
    <location>
        <begin position="7"/>
        <end position="28"/>
    </location>
</feature>
<keyword evidence="4" id="KW-1185">Reference proteome</keyword>
<reference evidence="3 4" key="1">
    <citation type="submission" date="2017-03" db="EMBL/GenBank/DDBJ databases">
        <authorList>
            <person name="Afonso C.L."/>
            <person name="Miller P.J."/>
            <person name="Scott M.A."/>
            <person name="Spackman E."/>
            <person name="Goraichik I."/>
            <person name="Dimitrov K.M."/>
            <person name="Suarez D.L."/>
            <person name="Swayne D.E."/>
        </authorList>
    </citation>
    <scope>NUCLEOTIDE SEQUENCE [LARGE SCALE GENOMIC DNA]</scope>
    <source>
        <strain evidence="3 4">CECT 7450</strain>
    </source>
</reference>
<name>A0A1X6YC94_9RHOB</name>
<feature type="transmembrane region" description="Helical" evidence="1">
    <location>
        <begin position="40"/>
        <end position="58"/>
    </location>
</feature>
<dbReference type="GO" id="GO:0016020">
    <property type="term" value="C:membrane"/>
    <property type="evidence" value="ECO:0007669"/>
    <property type="project" value="InterPro"/>
</dbReference>
<keyword evidence="1" id="KW-0472">Membrane</keyword>
<feature type="transmembrane region" description="Helical" evidence="1">
    <location>
        <begin position="188"/>
        <end position="208"/>
    </location>
</feature>
<feature type="transmembrane region" description="Helical" evidence="1">
    <location>
        <begin position="101"/>
        <end position="118"/>
    </location>
</feature>
<evidence type="ECO:0000256" key="1">
    <source>
        <dbReference type="SAM" id="Phobius"/>
    </source>
</evidence>
<dbReference type="Proteomes" id="UP000193061">
    <property type="component" value="Unassembled WGS sequence"/>
</dbReference>
<feature type="transmembrane region" description="Helical" evidence="1">
    <location>
        <begin position="130"/>
        <end position="151"/>
    </location>
</feature>
<dbReference type="EMBL" id="FWFX01000001">
    <property type="protein sequence ID" value="SLN16748.1"/>
    <property type="molecule type" value="Genomic_DNA"/>
</dbReference>
<evidence type="ECO:0000259" key="2">
    <source>
        <dbReference type="Pfam" id="PF00892"/>
    </source>
</evidence>
<protein>
    <submittedName>
        <fullName evidence="3">EamA-like transporter family protein</fullName>
    </submittedName>
</protein>